<comment type="similarity">
    <text evidence="2 6">Belongs to the AlaDH/PNT family.</text>
</comment>
<evidence type="ECO:0000313" key="10">
    <source>
        <dbReference type="Proteomes" id="UP001319870"/>
    </source>
</evidence>
<accession>A0ABS7ZLJ4</accession>
<evidence type="ECO:0000259" key="7">
    <source>
        <dbReference type="SMART" id="SM01002"/>
    </source>
</evidence>
<dbReference type="InterPro" id="IPR008141">
    <property type="entry name" value="Ala_DH"/>
</dbReference>
<dbReference type="EC" id="1.4.1.1" evidence="3 6"/>
<keyword evidence="10" id="KW-1185">Reference proteome</keyword>
<dbReference type="PROSITE" id="PS00837">
    <property type="entry name" value="ALADH_PNT_2"/>
    <property type="match status" value="1"/>
</dbReference>
<dbReference type="Pfam" id="PF01262">
    <property type="entry name" value="AlaDh_PNT_C"/>
    <property type="match status" value="1"/>
</dbReference>
<dbReference type="Gene3D" id="3.40.50.720">
    <property type="entry name" value="NAD(P)-binding Rossmann-like Domain"/>
    <property type="match status" value="2"/>
</dbReference>
<evidence type="ECO:0000259" key="8">
    <source>
        <dbReference type="SMART" id="SM01003"/>
    </source>
</evidence>
<dbReference type="NCBIfam" id="TIGR00518">
    <property type="entry name" value="alaDH"/>
    <property type="match status" value="1"/>
</dbReference>
<comment type="catalytic activity">
    <reaction evidence="6">
        <text>L-alanine + NAD(+) + H2O = pyruvate + NH4(+) + NADH + H(+)</text>
        <dbReference type="Rhea" id="RHEA:18405"/>
        <dbReference type="ChEBI" id="CHEBI:15361"/>
        <dbReference type="ChEBI" id="CHEBI:15377"/>
        <dbReference type="ChEBI" id="CHEBI:15378"/>
        <dbReference type="ChEBI" id="CHEBI:28938"/>
        <dbReference type="ChEBI" id="CHEBI:57540"/>
        <dbReference type="ChEBI" id="CHEBI:57945"/>
        <dbReference type="ChEBI" id="CHEBI:57972"/>
        <dbReference type="EC" id="1.4.1.1"/>
    </reaction>
</comment>
<dbReference type="PIRSF" id="PIRSF000183">
    <property type="entry name" value="Alanine_dh"/>
    <property type="match status" value="1"/>
</dbReference>
<dbReference type="GO" id="GO:0000286">
    <property type="term" value="F:alanine dehydrogenase activity"/>
    <property type="evidence" value="ECO:0007669"/>
    <property type="project" value="UniProtKB-EC"/>
</dbReference>
<dbReference type="SUPFAM" id="SSF52283">
    <property type="entry name" value="Formate/glycerate dehydrogenase catalytic domain-like"/>
    <property type="match status" value="1"/>
</dbReference>
<comment type="function">
    <text evidence="6">Catalyzes the reversible reductive amination of pyruvate to L-alanine.</text>
</comment>
<keyword evidence="5 6" id="KW-0520">NAD</keyword>
<protein>
    <recommendedName>
        <fullName evidence="3 6">Alanine dehydrogenase</fullName>
        <ecNumber evidence="3 6">1.4.1.1</ecNumber>
    </recommendedName>
</protein>
<comment type="pathway">
    <text evidence="1 6">Amino-acid degradation; L-alanine degradation via dehydrogenase pathway; NH(3) and pyruvate from L-alanine: step 1/1.</text>
</comment>
<reference evidence="9 10" key="1">
    <citation type="submission" date="2021-09" db="EMBL/GenBank/DDBJ databases">
        <title>Isoptericola luteus sp. nov., a novel bacterium isolated from Harbin, the capital city of Heilongjiang province.</title>
        <authorList>
            <person name="Li J."/>
        </authorList>
    </citation>
    <scope>NUCLEOTIDE SEQUENCE [LARGE SCALE GENOMIC DNA]</scope>
    <source>
        <strain evidence="9 10">NEAU-Y5</strain>
    </source>
</reference>
<dbReference type="CDD" id="cd05305">
    <property type="entry name" value="L-AlaDH"/>
    <property type="match status" value="1"/>
</dbReference>
<gene>
    <name evidence="9" type="primary">ald</name>
    <name evidence="9" type="ORF">LEP48_15475</name>
</gene>
<dbReference type="Pfam" id="PF05222">
    <property type="entry name" value="AlaDh_PNT_N"/>
    <property type="match status" value="1"/>
</dbReference>
<dbReference type="InterPro" id="IPR007698">
    <property type="entry name" value="AlaDH/PNT_NAD(H)-bd"/>
</dbReference>
<dbReference type="InterPro" id="IPR036291">
    <property type="entry name" value="NAD(P)-bd_dom_sf"/>
</dbReference>
<sequence>MHIGVPKEVKNHEYRVAITPAGVHELVGHGHEVLVQAGAGTGSSIHDDEYVAAGARLVAGAEEAWAAETVLKVKEPVASEYDLLRPGQLLFTYLHLAADKALTQELLARDVTAVAYETVQSEGGRLPLLAPMSEVAGRLAPQVGAATLLRAAGGRGVLLGGVPGVASGQVTVIGAGVAGMNAARIAVGLGARVTLLDTNQRVLEAADQYFGGRVQTLASNGLTVDEAVVESDLVVGAVLVPGAKAPVLVSNELVARMRPGAVLVDIAIDQGGCFADSRPTTHADPTFGVHDAVFYCVANMPGAVPRTSTFALTNVTLPYAVALADHGWRDALRHDPELAHGLNTHAGHVTHPWVAEAHSLEHVAVADVL</sequence>
<evidence type="ECO:0000313" key="9">
    <source>
        <dbReference type="EMBL" id="MCA5894739.1"/>
    </source>
</evidence>
<dbReference type="InterPro" id="IPR007886">
    <property type="entry name" value="AlaDH/PNT_N"/>
</dbReference>
<evidence type="ECO:0000256" key="5">
    <source>
        <dbReference type="ARBA" id="ARBA00023027"/>
    </source>
</evidence>
<dbReference type="EMBL" id="JAIXCQ010000012">
    <property type="protein sequence ID" value="MCA5894739.1"/>
    <property type="molecule type" value="Genomic_DNA"/>
</dbReference>
<dbReference type="SMART" id="SM01002">
    <property type="entry name" value="AlaDh_PNT_C"/>
    <property type="match status" value="1"/>
</dbReference>
<dbReference type="PANTHER" id="PTHR42795:SF1">
    <property type="entry name" value="ALANINE DEHYDROGENASE"/>
    <property type="match status" value="1"/>
</dbReference>
<name>A0ABS7ZLJ4_9MICO</name>
<keyword evidence="4 6" id="KW-0560">Oxidoreductase</keyword>
<dbReference type="SMART" id="SM01003">
    <property type="entry name" value="AlaDh_PNT_N"/>
    <property type="match status" value="1"/>
</dbReference>
<dbReference type="SUPFAM" id="SSF51735">
    <property type="entry name" value="NAD(P)-binding Rossmann-fold domains"/>
    <property type="match status" value="1"/>
</dbReference>
<dbReference type="Proteomes" id="UP001319870">
    <property type="component" value="Unassembled WGS sequence"/>
</dbReference>
<evidence type="ECO:0000256" key="4">
    <source>
        <dbReference type="ARBA" id="ARBA00023002"/>
    </source>
</evidence>
<organism evidence="9 10">
    <name type="scientific">Isoptericola luteus</name>
    <dbReference type="NCBI Taxonomy" id="2879484"/>
    <lineage>
        <taxon>Bacteria</taxon>
        <taxon>Bacillati</taxon>
        <taxon>Actinomycetota</taxon>
        <taxon>Actinomycetes</taxon>
        <taxon>Micrococcales</taxon>
        <taxon>Promicromonosporaceae</taxon>
        <taxon>Isoptericola</taxon>
    </lineage>
</organism>
<evidence type="ECO:0000256" key="2">
    <source>
        <dbReference type="ARBA" id="ARBA00005689"/>
    </source>
</evidence>
<feature type="domain" description="Alanine dehydrogenase/pyridine nucleotide transhydrogenase NAD(H)-binding" evidence="7">
    <location>
        <begin position="148"/>
        <end position="296"/>
    </location>
</feature>
<dbReference type="RefSeq" id="WP_225566510.1">
    <property type="nucleotide sequence ID" value="NZ_JAIXCQ010000012.1"/>
</dbReference>
<evidence type="ECO:0000256" key="3">
    <source>
        <dbReference type="ARBA" id="ARBA00012897"/>
    </source>
</evidence>
<evidence type="ECO:0000256" key="6">
    <source>
        <dbReference type="PIRNR" id="PIRNR000183"/>
    </source>
</evidence>
<dbReference type="PANTHER" id="PTHR42795">
    <property type="entry name" value="ALANINE DEHYDROGENASE"/>
    <property type="match status" value="1"/>
</dbReference>
<feature type="domain" description="Alanine dehydrogenase/pyridine nucleotide transhydrogenase N-terminal" evidence="8">
    <location>
        <begin position="4"/>
        <end position="136"/>
    </location>
</feature>
<proteinExistence type="inferred from homology"/>
<comment type="caution">
    <text evidence="9">The sequence shown here is derived from an EMBL/GenBank/DDBJ whole genome shotgun (WGS) entry which is preliminary data.</text>
</comment>
<dbReference type="InterPro" id="IPR008143">
    <property type="entry name" value="Ala_DH/PNT_CS2"/>
</dbReference>
<evidence type="ECO:0000256" key="1">
    <source>
        <dbReference type="ARBA" id="ARBA00005206"/>
    </source>
</evidence>